<evidence type="ECO:0000313" key="1">
    <source>
        <dbReference type="EMBL" id="SHJ77270.1"/>
    </source>
</evidence>
<protein>
    <submittedName>
        <fullName evidence="1">L-2-amino-thiazoline-4-carboxylic acid hydrolase</fullName>
    </submittedName>
</protein>
<name>A0A1M6M1S2_9FIRM</name>
<organism evidence="1 2">
    <name type="scientific">Dethiosulfatibacter aminovorans DSM 17477</name>
    <dbReference type="NCBI Taxonomy" id="1121476"/>
    <lineage>
        <taxon>Bacteria</taxon>
        <taxon>Bacillati</taxon>
        <taxon>Bacillota</taxon>
        <taxon>Tissierellia</taxon>
        <taxon>Dethiosulfatibacter</taxon>
    </lineage>
</organism>
<keyword evidence="2" id="KW-1185">Reference proteome</keyword>
<dbReference type="GO" id="GO:0016787">
    <property type="term" value="F:hydrolase activity"/>
    <property type="evidence" value="ECO:0007669"/>
    <property type="project" value="UniProtKB-KW"/>
</dbReference>
<keyword evidence="1" id="KW-0378">Hydrolase</keyword>
<sequence>MELKNNAKITDNEIITGLRGAIEHRATWMGMMMVEAEKEGHDAESFTRKAILNCGGFHGNNIIDKQVGEGIPQFEKVFLPENTKKVFEMDVKTCDEDKLEVEFHYCPLVSAWVKQGYSEEQIKLMCDCAMDGDRGIAKACGYEFSLGKTIAAGDDVCEVKFSKK</sequence>
<dbReference type="OrthoDB" id="5454254at2"/>
<dbReference type="EMBL" id="FQZL01000036">
    <property type="protein sequence ID" value="SHJ77270.1"/>
    <property type="molecule type" value="Genomic_DNA"/>
</dbReference>
<dbReference type="Proteomes" id="UP000184052">
    <property type="component" value="Unassembled WGS sequence"/>
</dbReference>
<accession>A0A1M6M1S2</accession>
<dbReference type="Pfam" id="PF14196">
    <property type="entry name" value="ATC_hydrolase"/>
    <property type="match status" value="1"/>
</dbReference>
<dbReference type="RefSeq" id="WP_073050691.1">
    <property type="nucleotide sequence ID" value="NZ_FQZL01000036.1"/>
</dbReference>
<proteinExistence type="predicted"/>
<gene>
    <name evidence="1" type="ORF">SAMN02745751_03331</name>
</gene>
<dbReference type="STRING" id="1121476.SAMN02745751_03331"/>
<dbReference type="AlphaFoldDB" id="A0A1M6M1S2"/>
<evidence type="ECO:0000313" key="2">
    <source>
        <dbReference type="Proteomes" id="UP000184052"/>
    </source>
</evidence>
<reference evidence="1 2" key="1">
    <citation type="submission" date="2016-11" db="EMBL/GenBank/DDBJ databases">
        <authorList>
            <person name="Jaros S."/>
            <person name="Januszkiewicz K."/>
            <person name="Wedrychowicz H."/>
        </authorList>
    </citation>
    <scope>NUCLEOTIDE SEQUENCE [LARGE SCALE GENOMIC DNA]</scope>
    <source>
        <strain evidence="1 2">DSM 17477</strain>
    </source>
</reference>
<dbReference type="InterPro" id="IPR026002">
    <property type="entry name" value="ATC_hydrolase-like"/>
</dbReference>